<dbReference type="InterPro" id="IPR029056">
    <property type="entry name" value="Ribokinase-like"/>
</dbReference>
<reference evidence="6" key="1">
    <citation type="submission" date="2014-11" db="EMBL/GenBank/DDBJ databases">
        <authorList>
            <person name="Wibberg D."/>
        </authorList>
    </citation>
    <scope>NUCLEOTIDE SEQUENCE [LARGE SCALE GENOMIC DNA]</scope>
    <source>
        <strain evidence="6">L3</strain>
    </source>
</reference>
<keyword evidence="3 5" id="KW-0418">Kinase</keyword>
<dbReference type="GO" id="GO:0016301">
    <property type="term" value="F:kinase activity"/>
    <property type="evidence" value="ECO:0007669"/>
    <property type="project" value="UniProtKB-KW"/>
</dbReference>
<dbReference type="PANTHER" id="PTHR42909:SF1">
    <property type="entry name" value="CARBOHYDRATE KINASE PFKB DOMAIN-CONTAINING PROTEIN"/>
    <property type="match status" value="1"/>
</dbReference>
<dbReference type="PANTHER" id="PTHR42909">
    <property type="entry name" value="ZGC:136858"/>
    <property type="match status" value="1"/>
</dbReference>
<feature type="domain" description="Carbohydrate kinase PfkB" evidence="4">
    <location>
        <begin position="3"/>
        <end position="298"/>
    </location>
</feature>
<dbReference type="InterPro" id="IPR002173">
    <property type="entry name" value="Carboh/pur_kinase_PfkB_CS"/>
</dbReference>
<dbReference type="PROSITE" id="PS00584">
    <property type="entry name" value="PFKB_KINASES_2"/>
    <property type="match status" value="1"/>
</dbReference>
<dbReference type="HOGENOM" id="CLU_027634_11_2_0"/>
<organism evidence="5 6">
    <name type="scientific">Defluviitoga tunisiensis</name>
    <dbReference type="NCBI Taxonomy" id="1006576"/>
    <lineage>
        <taxon>Bacteria</taxon>
        <taxon>Thermotogati</taxon>
        <taxon>Thermotogota</taxon>
        <taxon>Thermotogae</taxon>
        <taxon>Petrotogales</taxon>
        <taxon>Petrotogaceae</taxon>
        <taxon>Defluviitoga</taxon>
    </lineage>
</organism>
<dbReference type="CDD" id="cd01941">
    <property type="entry name" value="YeiC_kinase_like"/>
    <property type="match status" value="1"/>
</dbReference>
<evidence type="ECO:0000256" key="2">
    <source>
        <dbReference type="ARBA" id="ARBA00022723"/>
    </source>
</evidence>
<dbReference type="Gene3D" id="3.40.1190.20">
    <property type="match status" value="1"/>
</dbReference>
<dbReference type="InterPro" id="IPR011611">
    <property type="entry name" value="PfkB_dom"/>
</dbReference>
<keyword evidence="6" id="KW-1185">Reference proteome</keyword>
<evidence type="ECO:0000256" key="1">
    <source>
        <dbReference type="ARBA" id="ARBA00022679"/>
    </source>
</evidence>
<name>A0A0C7P170_DEFTU</name>
<dbReference type="SUPFAM" id="SSF53613">
    <property type="entry name" value="Ribokinase-like"/>
    <property type="match status" value="1"/>
</dbReference>
<dbReference type="GO" id="GO:0004730">
    <property type="term" value="F:pseudouridylate synthase activity"/>
    <property type="evidence" value="ECO:0007669"/>
    <property type="project" value="TreeGrafter"/>
</dbReference>
<dbReference type="EMBL" id="LN824141">
    <property type="protein sequence ID" value="CEP78020.1"/>
    <property type="molecule type" value="Genomic_DNA"/>
</dbReference>
<keyword evidence="1" id="KW-0808">Transferase</keyword>
<dbReference type="GO" id="GO:0005737">
    <property type="term" value="C:cytoplasm"/>
    <property type="evidence" value="ECO:0007669"/>
    <property type="project" value="TreeGrafter"/>
</dbReference>
<dbReference type="KEGG" id="dtn:DTL3_0710"/>
<proteinExistence type="predicted"/>
<dbReference type="Proteomes" id="UP000032809">
    <property type="component" value="Chromosome I"/>
</dbReference>
<sequence length="312" mass="35145">MLKKVSCIGGINLDIKGSPFKRLELQTSNPGKVFYSSGGVARNVAHNLVKLNVPINLIGAVGNDSFGEIILNEMNNLDIETGHIKISKHFQTGVYLAILNEIRDMYVSISDMQIMEEIDTVFLEEKKDFIIDSKIIFLDTNLNVDVINFVLKLVENKNIKVIINAVSIAKVKKLLQVDNNVDYLTLNFMELNSLLDKELEFPNREGIIKNIQQKIPNFTNIVITNGADGIYFFSRKDNNLNFFPVKEMSSEEIIDTNGAGDAFTAGFIYGLYNDLGINQSIYYGIKASQITMKSYKTVSDELYKILEETENN</sequence>
<keyword evidence="2" id="KW-0479">Metal-binding</keyword>
<evidence type="ECO:0000313" key="5">
    <source>
        <dbReference type="EMBL" id="CEP78020.1"/>
    </source>
</evidence>
<gene>
    <name evidence="5" type="ORF">DTL3_0710</name>
</gene>
<evidence type="ECO:0000313" key="6">
    <source>
        <dbReference type="Proteomes" id="UP000032809"/>
    </source>
</evidence>
<protein>
    <submittedName>
        <fullName evidence="5">Ribokinase-like domain-containing protein</fullName>
    </submittedName>
</protein>
<dbReference type="RefSeq" id="WP_052670327.1">
    <property type="nucleotide sequence ID" value="NZ_LN824141.1"/>
</dbReference>
<dbReference type="Pfam" id="PF00294">
    <property type="entry name" value="PfkB"/>
    <property type="match status" value="1"/>
</dbReference>
<accession>A0A0C7P170</accession>
<dbReference type="AlphaFoldDB" id="A0A0C7P170"/>
<evidence type="ECO:0000256" key="3">
    <source>
        <dbReference type="ARBA" id="ARBA00022777"/>
    </source>
</evidence>
<dbReference type="GO" id="GO:0046872">
    <property type="term" value="F:metal ion binding"/>
    <property type="evidence" value="ECO:0007669"/>
    <property type="project" value="UniProtKB-KW"/>
</dbReference>
<dbReference type="GO" id="GO:0016798">
    <property type="term" value="F:hydrolase activity, acting on glycosyl bonds"/>
    <property type="evidence" value="ECO:0007669"/>
    <property type="project" value="TreeGrafter"/>
</dbReference>
<evidence type="ECO:0000259" key="4">
    <source>
        <dbReference type="Pfam" id="PF00294"/>
    </source>
</evidence>
<dbReference type="STRING" id="1006576.DTL3_0710"/>